<evidence type="ECO:0000313" key="3">
    <source>
        <dbReference type="Proteomes" id="UP000243542"/>
    </source>
</evidence>
<reference evidence="2 3" key="1">
    <citation type="submission" date="2017-10" db="EMBL/GenBank/DDBJ databases">
        <title>Sequencing the genomes of 1000 actinobacteria strains.</title>
        <authorList>
            <person name="Klenk H.-P."/>
        </authorList>
    </citation>
    <scope>NUCLEOTIDE SEQUENCE [LARGE SCALE GENOMIC DNA]</scope>
    <source>
        <strain evidence="2 3">DSM 46092</strain>
    </source>
</reference>
<dbReference type="RefSeq" id="WP_098513800.1">
    <property type="nucleotide sequence ID" value="NZ_JBIAKZ010000028.1"/>
</dbReference>
<dbReference type="AlphaFoldDB" id="A0A2A9FGS9"/>
<gene>
    <name evidence="2" type="ORF">ATK36_5170</name>
</gene>
<sequence>MRLTTIRTDGGSRAARVDGAVKQRSSTDQRVFSVARTIYPTEGKVVRCTIEGLGTQTTRCVSAATDTSKAA</sequence>
<feature type="region of interest" description="Disordered" evidence="1">
    <location>
        <begin position="1"/>
        <end position="22"/>
    </location>
</feature>
<name>A0A2A9FGS9_9PSEU</name>
<dbReference type="Proteomes" id="UP000243542">
    <property type="component" value="Unassembled WGS sequence"/>
</dbReference>
<evidence type="ECO:0000256" key="1">
    <source>
        <dbReference type="SAM" id="MobiDB-lite"/>
    </source>
</evidence>
<organism evidence="2 3">
    <name type="scientific">Amycolatopsis sulphurea</name>
    <dbReference type="NCBI Taxonomy" id="76022"/>
    <lineage>
        <taxon>Bacteria</taxon>
        <taxon>Bacillati</taxon>
        <taxon>Actinomycetota</taxon>
        <taxon>Actinomycetes</taxon>
        <taxon>Pseudonocardiales</taxon>
        <taxon>Pseudonocardiaceae</taxon>
        <taxon>Amycolatopsis</taxon>
    </lineage>
</organism>
<dbReference type="EMBL" id="PDJK01000002">
    <property type="protein sequence ID" value="PFG49976.1"/>
    <property type="molecule type" value="Genomic_DNA"/>
</dbReference>
<comment type="caution">
    <text evidence="2">The sequence shown here is derived from an EMBL/GenBank/DDBJ whole genome shotgun (WGS) entry which is preliminary data.</text>
</comment>
<dbReference type="GO" id="GO:0003824">
    <property type="term" value="F:catalytic activity"/>
    <property type="evidence" value="ECO:0007669"/>
    <property type="project" value="InterPro"/>
</dbReference>
<accession>A0A2A9FGS9</accession>
<dbReference type="SUPFAM" id="SSF56529">
    <property type="entry name" value="FAH"/>
    <property type="match status" value="1"/>
</dbReference>
<evidence type="ECO:0000313" key="2">
    <source>
        <dbReference type="EMBL" id="PFG49976.1"/>
    </source>
</evidence>
<dbReference type="InterPro" id="IPR036663">
    <property type="entry name" value="Fumarylacetoacetase_C_sf"/>
</dbReference>
<protein>
    <submittedName>
        <fullName evidence="2">Uncharacterized protein</fullName>
    </submittedName>
</protein>
<keyword evidence="3" id="KW-1185">Reference proteome</keyword>
<proteinExistence type="predicted"/>